<reference evidence="2 3" key="1">
    <citation type="submission" date="2014-03" db="EMBL/GenBank/DDBJ databases">
        <title>Genomics of Bifidobacteria.</title>
        <authorList>
            <person name="Ventura M."/>
            <person name="Milani C."/>
            <person name="Lugli G.A."/>
        </authorList>
    </citation>
    <scope>NUCLEOTIDE SEQUENCE [LARGE SCALE GENOMIC DNA]</scope>
    <source>
        <strain evidence="2 3">LMG 11341</strain>
    </source>
</reference>
<organism evidence="2 3">
    <name type="scientific">Bifidobacterium merycicum</name>
    <dbReference type="NCBI Taxonomy" id="78345"/>
    <lineage>
        <taxon>Bacteria</taxon>
        <taxon>Bacillati</taxon>
        <taxon>Actinomycetota</taxon>
        <taxon>Actinomycetes</taxon>
        <taxon>Bifidobacteriales</taxon>
        <taxon>Bifidobacteriaceae</taxon>
        <taxon>Bifidobacterium</taxon>
    </lineage>
</organism>
<dbReference type="STRING" id="78345.BMERY_1477"/>
<feature type="transmembrane region" description="Helical" evidence="1">
    <location>
        <begin position="155"/>
        <end position="176"/>
    </location>
</feature>
<proteinExistence type="predicted"/>
<dbReference type="EMBL" id="JGZC01000007">
    <property type="protein sequence ID" value="KFI70112.1"/>
    <property type="molecule type" value="Genomic_DNA"/>
</dbReference>
<protein>
    <submittedName>
        <fullName evidence="2">Cation efflux system protein</fullName>
    </submittedName>
</protein>
<dbReference type="OrthoDB" id="3229065at2"/>
<keyword evidence="1" id="KW-0812">Transmembrane</keyword>
<dbReference type="Proteomes" id="UP000029060">
    <property type="component" value="Unassembled WGS sequence"/>
</dbReference>
<dbReference type="AlphaFoldDB" id="A0A087BGG2"/>
<feature type="transmembrane region" description="Helical" evidence="1">
    <location>
        <begin position="56"/>
        <end position="75"/>
    </location>
</feature>
<evidence type="ECO:0000313" key="2">
    <source>
        <dbReference type="EMBL" id="KFI70112.1"/>
    </source>
</evidence>
<gene>
    <name evidence="2" type="ORF">BMERY_1477</name>
</gene>
<comment type="caution">
    <text evidence="2">The sequence shown here is derived from an EMBL/GenBank/DDBJ whole genome shotgun (WGS) entry which is preliminary data.</text>
</comment>
<keyword evidence="1" id="KW-0472">Membrane</keyword>
<keyword evidence="3" id="KW-1185">Reference proteome</keyword>
<feature type="transmembrane region" description="Helical" evidence="1">
    <location>
        <begin position="90"/>
        <end position="114"/>
    </location>
</feature>
<feature type="transmembrane region" description="Helical" evidence="1">
    <location>
        <begin position="126"/>
        <end position="149"/>
    </location>
</feature>
<dbReference type="RefSeq" id="WP_033523451.1">
    <property type="nucleotide sequence ID" value="NZ_CAMJII010000010.1"/>
</dbReference>
<evidence type="ECO:0000313" key="3">
    <source>
        <dbReference type="Proteomes" id="UP000029060"/>
    </source>
</evidence>
<name>A0A087BGG2_9BIFI</name>
<evidence type="ECO:0000256" key="1">
    <source>
        <dbReference type="SAM" id="Phobius"/>
    </source>
</evidence>
<dbReference type="eggNOG" id="ENOG5032CA2">
    <property type="taxonomic scope" value="Bacteria"/>
</dbReference>
<accession>A0A087BGG2</accession>
<feature type="transmembrane region" description="Helical" evidence="1">
    <location>
        <begin position="14"/>
        <end position="35"/>
    </location>
</feature>
<sequence length="230" mass="25797">MINDLFMPIRRVSAHVRGLMWIAAACGLAYYLSVLQQSMPLPVLYRGCMVELAERVILPANLMLFCMGCARFGAFERVRRDPRDEFRLNAAWLALVALSIAASAWVLFVVANMLKGSLCESGQWSLCVVMLLQLFMMNMSVALLVWLLMNLGIPWGQILPPAIAIPIIADFCLKLMPGDLTRYAFYFWYPIGDSLVAVLVRQVAPFIGYCILLTMANMAAFNCSDRLRLS</sequence>
<keyword evidence="1" id="KW-1133">Transmembrane helix</keyword>